<dbReference type="GO" id="GO:2000142">
    <property type="term" value="P:regulation of DNA-templated transcription initiation"/>
    <property type="evidence" value="ECO:0007669"/>
    <property type="project" value="TreeGrafter"/>
</dbReference>
<keyword evidence="4" id="KW-0010">Activator</keyword>
<dbReference type="PANTHER" id="PTHR30293">
    <property type="entry name" value="TRANSCRIPTIONAL REGULATORY PROTEIN NAC-RELATED"/>
    <property type="match status" value="1"/>
</dbReference>
<reference evidence="8" key="1">
    <citation type="submission" date="2015-09" db="EMBL/GenBank/DDBJ databases">
        <authorList>
            <person name="Shao Z."/>
            <person name="Wang L."/>
        </authorList>
    </citation>
    <scope>NUCLEOTIDE SEQUENCE [LARGE SCALE GENOMIC DNA]</scope>
    <source>
        <strain evidence="8">F13-1</strain>
    </source>
</reference>
<keyword evidence="8" id="KW-1185">Reference proteome</keyword>
<dbReference type="EMBL" id="CP012621">
    <property type="protein sequence ID" value="ATG76013.1"/>
    <property type="molecule type" value="Genomic_DNA"/>
</dbReference>
<dbReference type="Gene3D" id="1.10.10.10">
    <property type="entry name" value="Winged helix-like DNA-binding domain superfamily/Winged helix DNA-binding domain"/>
    <property type="match status" value="1"/>
</dbReference>
<dbReference type="KEGG" id="zdf:AN401_17055"/>
<keyword evidence="2" id="KW-0805">Transcription regulation</keyword>
<evidence type="ECO:0000256" key="5">
    <source>
        <dbReference type="ARBA" id="ARBA00023163"/>
    </source>
</evidence>
<dbReference type="InterPro" id="IPR005119">
    <property type="entry name" value="LysR_subst-bd"/>
</dbReference>
<protein>
    <submittedName>
        <fullName evidence="7">Transcriptional regulator</fullName>
    </submittedName>
</protein>
<dbReference type="Proteomes" id="UP000217763">
    <property type="component" value="Chromosome"/>
</dbReference>
<keyword evidence="5" id="KW-0804">Transcription</keyword>
<evidence type="ECO:0000256" key="3">
    <source>
        <dbReference type="ARBA" id="ARBA00023125"/>
    </source>
</evidence>
<dbReference type="PRINTS" id="PR00039">
    <property type="entry name" value="HTHLYSR"/>
</dbReference>
<comment type="similarity">
    <text evidence="1">Belongs to the LysR transcriptional regulatory family.</text>
</comment>
<dbReference type="Pfam" id="PF03466">
    <property type="entry name" value="LysR_substrate"/>
    <property type="match status" value="1"/>
</dbReference>
<dbReference type="GO" id="GO:0003700">
    <property type="term" value="F:DNA-binding transcription factor activity"/>
    <property type="evidence" value="ECO:0007669"/>
    <property type="project" value="InterPro"/>
</dbReference>
<dbReference type="AlphaFoldDB" id="A0A291HV02"/>
<dbReference type="SUPFAM" id="SSF46785">
    <property type="entry name" value="Winged helix' DNA-binding domain"/>
    <property type="match status" value="1"/>
</dbReference>
<evidence type="ECO:0000256" key="1">
    <source>
        <dbReference type="ARBA" id="ARBA00009437"/>
    </source>
</evidence>
<keyword evidence="3" id="KW-0238">DNA-binding</keyword>
<dbReference type="Gene3D" id="3.40.190.290">
    <property type="match status" value="1"/>
</dbReference>
<dbReference type="FunFam" id="1.10.10.10:FF:000001">
    <property type="entry name" value="LysR family transcriptional regulator"/>
    <property type="match status" value="1"/>
</dbReference>
<sequence length="301" mass="33307">MDLRQLRYFVTIVESGSFSRAAELLYVAQPALSRHVRELEEEFGCALLVRSARGICPTDSGRHLVRRAKALLAEAAGLRDEVRGIEASPSGPVVVGIPTSLGPLLSVPLALQVRQRLPEVQLRLTEGLSGHMQEWLQDDKLDLGLLFDCEGHPGLAAEEVARERLRLIFPPGDDRFAGRDRLTLAELLALPLILPGRPHRLREELESAALLLHHPLRVVLEMDALDQIKALVEAGAGYSVLSRRVADAPRPLPSLPITEPEIERRIYLAHARHKPLSVAARAVRTLLLALIGEIRDNGDWY</sequence>
<feature type="domain" description="HTH lysR-type" evidence="6">
    <location>
        <begin position="1"/>
        <end position="58"/>
    </location>
</feature>
<evidence type="ECO:0000313" key="7">
    <source>
        <dbReference type="EMBL" id="ATG76013.1"/>
    </source>
</evidence>
<dbReference type="RefSeq" id="WP_096780401.1">
    <property type="nucleotide sequence ID" value="NZ_CP012621.1"/>
</dbReference>
<dbReference type="GO" id="GO:0003677">
    <property type="term" value="F:DNA binding"/>
    <property type="evidence" value="ECO:0007669"/>
    <property type="project" value="UniProtKB-KW"/>
</dbReference>
<dbReference type="PANTHER" id="PTHR30293:SF0">
    <property type="entry name" value="NITROGEN ASSIMILATION REGULATORY PROTEIN NAC"/>
    <property type="match status" value="1"/>
</dbReference>
<gene>
    <name evidence="7" type="ORF">AN401_17055</name>
</gene>
<evidence type="ECO:0000313" key="8">
    <source>
        <dbReference type="Proteomes" id="UP000217763"/>
    </source>
</evidence>
<dbReference type="InterPro" id="IPR036388">
    <property type="entry name" value="WH-like_DNA-bd_sf"/>
</dbReference>
<proteinExistence type="inferred from homology"/>
<name>A0A291HV02_9GAMM</name>
<organism evidence="7 8">
    <name type="scientific">Zobellella denitrificans</name>
    <dbReference type="NCBI Taxonomy" id="347534"/>
    <lineage>
        <taxon>Bacteria</taxon>
        <taxon>Pseudomonadati</taxon>
        <taxon>Pseudomonadota</taxon>
        <taxon>Gammaproteobacteria</taxon>
        <taxon>Aeromonadales</taxon>
        <taxon>Aeromonadaceae</taxon>
        <taxon>Zobellella</taxon>
    </lineage>
</organism>
<evidence type="ECO:0000256" key="2">
    <source>
        <dbReference type="ARBA" id="ARBA00023015"/>
    </source>
</evidence>
<evidence type="ECO:0000256" key="4">
    <source>
        <dbReference type="ARBA" id="ARBA00023159"/>
    </source>
</evidence>
<accession>A0A291HV02</accession>
<evidence type="ECO:0000259" key="6">
    <source>
        <dbReference type="PROSITE" id="PS50931"/>
    </source>
</evidence>
<dbReference type="SUPFAM" id="SSF53850">
    <property type="entry name" value="Periplasmic binding protein-like II"/>
    <property type="match status" value="1"/>
</dbReference>
<dbReference type="InterPro" id="IPR000847">
    <property type="entry name" value="LysR_HTH_N"/>
</dbReference>
<dbReference type="InterPro" id="IPR036390">
    <property type="entry name" value="WH_DNA-bd_sf"/>
</dbReference>
<dbReference type="Pfam" id="PF00126">
    <property type="entry name" value="HTH_1"/>
    <property type="match status" value="1"/>
</dbReference>
<dbReference type="PROSITE" id="PS50931">
    <property type="entry name" value="HTH_LYSR"/>
    <property type="match status" value="1"/>
</dbReference>